<evidence type="ECO:0000313" key="2">
    <source>
        <dbReference type="EMBL" id="SMG45379.1"/>
    </source>
</evidence>
<dbReference type="Proteomes" id="UP000193834">
    <property type="component" value="Unassembled WGS sequence"/>
</dbReference>
<dbReference type="NCBIfam" id="TIGR01440">
    <property type="entry name" value="TIGR01440 family protein"/>
    <property type="match status" value="1"/>
</dbReference>
<dbReference type="SUPFAM" id="SSF110710">
    <property type="entry name" value="TTHA0583/YokD-like"/>
    <property type="match status" value="1"/>
</dbReference>
<dbReference type="Gene3D" id="3.40.50.10360">
    <property type="entry name" value="Hypothetical protein TT1679"/>
    <property type="match status" value="1"/>
</dbReference>
<dbReference type="Pfam" id="PF04260">
    <property type="entry name" value="DUF436"/>
    <property type="match status" value="1"/>
</dbReference>
<evidence type="ECO:0000256" key="1">
    <source>
        <dbReference type="HAMAP-Rule" id="MF_00800"/>
    </source>
</evidence>
<name>A0A1X7KVV3_9BACL</name>
<dbReference type="EMBL" id="FXAZ01000003">
    <property type="protein sequence ID" value="SMG45379.1"/>
    <property type="molecule type" value="Genomic_DNA"/>
</dbReference>
<proteinExistence type="inferred from homology"/>
<dbReference type="InterPro" id="IPR028345">
    <property type="entry name" value="Antibiotic_NAT-like"/>
</dbReference>
<dbReference type="InterPro" id="IPR006340">
    <property type="entry name" value="DUF436"/>
</dbReference>
<dbReference type="AlphaFoldDB" id="A0A1X7KVV3"/>
<keyword evidence="3" id="KW-1185">Reference proteome</keyword>
<organism evidence="2 3">
    <name type="scientific">Paenibacillus aquistagni</name>
    <dbReference type="NCBI Taxonomy" id="1852522"/>
    <lineage>
        <taxon>Bacteria</taxon>
        <taxon>Bacillati</taxon>
        <taxon>Bacillota</taxon>
        <taxon>Bacilli</taxon>
        <taxon>Bacillales</taxon>
        <taxon>Paenibacillaceae</taxon>
        <taxon>Paenibacillus</taxon>
    </lineage>
</organism>
<gene>
    <name evidence="2" type="ORF">SAMN06295960_2743</name>
</gene>
<sequence length="196" mass="20752">MMTQPWIETVREQAAQAAEAIGQAAKLKQGQVVVIGCSTSEVLGERIGTAGTLEVAEALFDGLQRLSLDYGVHLAFQCCEHLNRALVVERACCDKFGWTEVSAVPVPRAGGSMAACAYQKLQDACLVEEITAHAGIDIGETLIGMHLKRVAIPLRTSVKGIGHAHVAMAATRPKLIGGARAVYEAPVIEDSSANCK</sequence>
<dbReference type="PIRSF" id="PIRSF007510">
    <property type="entry name" value="UCP007510"/>
    <property type="match status" value="1"/>
</dbReference>
<protein>
    <recommendedName>
        <fullName evidence="1">UPF0340 protein SAMN06295960_2743</fullName>
    </recommendedName>
</protein>
<comment type="similarity">
    <text evidence="1">Belongs to the UPF0340 family.</text>
</comment>
<reference evidence="2 3" key="1">
    <citation type="submission" date="2017-04" db="EMBL/GenBank/DDBJ databases">
        <authorList>
            <person name="Afonso C.L."/>
            <person name="Miller P.J."/>
            <person name="Scott M.A."/>
            <person name="Spackman E."/>
            <person name="Goraichik I."/>
            <person name="Dimitrov K.M."/>
            <person name="Suarez D.L."/>
            <person name="Swayne D.E."/>
        </authorList>
    </citation>
    <scope>NUCLEOTIDE SEQUENCE [LARGE SCALE GENOMIC DNA]</scope>
    <source>
        <strain evidence="2 3">11</strain>
    </source>
</reference>
<accession>A0A1X7KVV3</accession>
<dbReference type="HAMAP" id="MF_00800">
    <property type="entry name" value="UPF0340"/>
    <property type="match status" value="1"/>
</dbReference>
<dbReference type="STRING" id="1852522.SAMN06295960_2743"/>
<evidence type="ECO:0000313" key="3">
    <source>
        <dbReference type="Proteomes" id="UP000193834"/>
    </source>
</evidence>